<reference evidence="3 4" key="1">
    <citation type="submission" date="2018-04" db="EMBL/GenBank/DDBJ databases">
        <title>Novel actinobacteria from marine sediment.</title>
        <authorList>
            <person name="Ng Z.Y."/>
            <person name="Tan G.Y.A."/>
        </authorList>
    </citation>
    <scope>NUCLEOTIDE SEQUENCE [LARGE SCALE GENOMIC DNA]</scope>
    <source>
        <strain evidence="3 4">TPS81</strain>
    </source>
</reference>
<dbReference type="OrthoDB" id="4808153at2"/>
<dbReference type="Proteomes" id="UP000253318">
    <property type="component" value="Unassembled WGS sequence"/>
</dbReference>
<sequence length="432" mass="44923">MLRRLVIPALLAAVSTVVLAAAPASAAADPDVNEVVSALRSEHAYVAPDAELVSSADAGTLSQIAENSETPVYIAVFPEGTFTSRTAAGAFAGQVQSEIGDGTYVIVSGSDLASDSTVLSDSAVDSAEAAAREQGTPVDGLNAYVQELNAEASAARSSSVFGAVLLGVLALAVVGGGFFLYNSKKKREAKAAQELADIKQMAAEDVTRLGEDVAQLEIDLTRVDDETRRDYTHAMDSYDRAKTALDTIQRPEEIQQVTTALEDGRYYMTATRARLDGRPVPERRKPCFFNPQHGPSQQDVMWAPPGGAPRSVPACVTCSQAVLTGGHPDVRMVEVDGHRRPYYDAGPAYAPYAGGYFGMDMMMGMFTGMMIGNMMGSMMGASMMGAGMADMGAAGAGDVGAGEVGGGDDFGGFGDFGGGGFEGGDFGGFGDF</sequence>
<protein>
    <submittedName>
        <fullName evidence="3">Chemotaxis protein CheA</fullName>
    </submittedName>
</protein>
<evidence type="ECO:0000256" key="1">
    <source>
        <dbReference type="SAM" id="Phobius"/>
    </source>
</evidence>
<keyword evidence="1" id="KW-0812">Transmembrane</keyword>
<comment type="caution">
    <text evidence="3">The sequence shown here is derived from an EMBL/GenBank/DDBJ whole genome shotgun (WGS) entry which is preliminary data.</text>
</comment>
<gene>
    <name evidence="3" type="ORF">DEF24_15460</name>
</gene>
<keyword evidence="4" id="KW-1185">Reference proteome</keyword>
<proteinExistence type="predicted"/>
<feature type="chain" id="PRO_5039642746" evidence="2">
    <location>
        <begin position="21"/>
        <end position="432"/>
    </location>
</feature>
<organism evidence="3 4">
    <name type="scientific">Marinitenerispora sediminis</name>
    <dbReference type="NCBI Taxonomy" id="1931232"/>
    <lineage>
        <taxon>Bacteria</taxon>
        <taxon>Bacillati</taxon>
        <taxon>Actinomycetota</taxon>
        <taxon>Actinomycetes</taxon>
        <taxon>Streptosporangiales</taxon>
        <taxon>Nocardiopsidaceae</taxon>
        <taxon>Marinitenerispora</taxon>
    </lineage>
</organism>
<feature type="transmembrane region" description="Helical" evidence="1">
    <location>
        <begin position="160"/>
        <end position="181"/>
    </location>
</feature>
<dbReference type="AlphaFoldDB" id="A0A368T435"/>
<feature type="signal peptide" evidence="2">
    <location>
        <begin position="1"/>
        <end position="20"/>
    </location>
</feature>
<keyword evidence="2" id="KW-0732">Signal</keyword>
<evidence type="ECO:0000313" key="4">
    <source>
        <dbReference type="Proteomes" id="UP000253318"/>
    </source>
</evidence>
<name>A0A368T435_9ACTN</name>
<dbReference type="RefSeq" id="WP_114399347.1">
    <property type="nucleotide sequence ID" value="NZ_QEIM01000118.1"/>
</dbReference>
<dbReference type="EMBL" id="QEIN01000114">
    <property type="protein sequence ID" value="RCV57319.1"/>
    <property type="molecule type" value="Genomic_DNA"/>
</dbReference>
<accession>A0A368T435</accession>
<evidence type="ECO:0000256" key="2">
    <source>
        <dbReference type="SAM" id="SignalP"/>
    </source>
</evidence>
<keyword evidence="1" id="KW-0472">Membrane</keyword>
<keyword evidence="1" id="KW-1133">Transmembrane helix</keyword>
<evidence type="ECO:0000313" key="3">
    <source>
        <dbReference type="EMBL" id="RCV57319.1"/>
    </source>
</evidence>